<accession>A0A6C0B9U8</accession>
<dbReference type="EMBL" id="MN739103">
    <property type="protein sequence ID" value="QHS88876.1"/>
    <property type="molecule type" value="Genomic_DNA"/>
</dbReference>
<reference evidence="2" key="1">
    <citation type="journal article" date="2020" name="Nature">
        <title>Giant virus diversity and host interactions through global metagenomics.</title>
        <authorList>
            <person name="Schulz F."/>
            <person name="Roux S."/>
            <person name="Paez-Espino D."/>
            <person name="Jungbluth S."/>
            <person name="Walsh D.A."/>
            <person name="Denef V.J."/>
            <person name="McMahon K.D."/>
            <person name="Konstantinidis K.T."/>
            <person name="Eloe-Fadrosh E.A."/>
            <person name="Kyrpides N.C."/>
            <person name="Woyke T."/>
        </authorList>
    </citation>
    <scope>NUCLEOTIDE SEQUENCE</scope>
    <source>
        <strain evidence="2">GVMAG-M-3300010158-59</strain>
    </source>
</reference>
<feature type="compositionally biased region" description="Polar residues" evidence="1">
    <location>
        <begin position="122"/>
        <end position="142"/>
    </location>
</feature>
<feature type="region of interest" description="Disordered" evidence="1">
    <location>
        <begin position="109"/>
        <end position="170"/>
    </location>
</feature>
<organism evidence="2">
    <name type="scientific">viral metagenome</name>
    <dbReference type="NCBI Taxonomy" id="1070528"/>
    <lineage>
        <taxon>unclassified sequences</taxon>
        <taxon>metagenomes</taxon>
        <taxon>organismal metagenomes</taxon>
    </lineage>
</organism>
<proteinExistence type="predicted"/>
<protein>
    <submittedName>
        <fullName evidence="2">Uncharacterized protein</fullName>
    </submittedName>
</protein>
<evidence type="ECO:0000313" key="2">
    <source>
        <dbReference type="EMBL" id="QHS88876.1"/>
    </source>
</evidence>
<name>A0A6C0B9U8_9ZZZZ</name>
<sequence length="198" mass="22081">MTLLLILIIFVFLAGIYFITVSSDPKYLESLTNISSSSRCPNMLIQKGKNFYLYNSNLAEIPGVNPIEFENLEDYVEFIDWQRSQGIRCPVLYLQHSYDAQGQAGYKVRPSVTEPQGGLPPASSTQSFNPNYSAPQTMDQPTSSSDLSSSAQINEPEETSNMLFSPNAMDDNWGGPRYTKSLVDAGYYEGNEVNLYVP</sequence>
<dbReference type="AlphaFoldDB" id="A0A6C0B9U8"/>
<evidence type="ECO:0000256" key="1">
    <source>
        <dbReference type="SAM" id="MobiDB-lite"/>
    </source>
</evidence>